<dbReference type="CDD" id="cd22749">
    <property type="entry name" value="Otubain_C65"/>
    <property type="match status" value="1"/>
</dbReference>
<dbReference type="InterPro" id="IPR042467">
    <property type="entry name" value="Peptidase_C65_otubain_sub2"/>
</dbReference>
<reference evidence="10" key="4">
    <citation type="submission" date="2015-06" db="UniProtKB">
        <authorList>
            <consortium name="EnsemblFungi"/>
        </authorList>
    </citation>
    <scope>IDENTIFICATION</scope>
</reference>
<dbReference type="PROSITE" id="PS50802">
    <property type="entry name" value="OTU"/>
    <property type="match status" value="1"/>
</dbReference>
<dbReference type="InParanoid" id="U5HHT6"/>
<reference evidence="9 11" key="3">
    <citation type="journal article" date="2015" name="BMC Genomics">
        <title>Sex and parasites: genomic and transcriptomic analysis of Microbotryum lychnidis-dioicae, the biotrophic and plant-castrating anther smut fungus.</title>
        <authorList>
            <person name="Perlin M.H."/>
            <person name="Amselem J."/>
            <person name="Fontanillas E."/>
            <person name="Toh S.S."/>
            <person name="Chen Z."/>
            <person name="Goldberg J."/>
            <person name="Duplessis S."/>
            <person name="Henrissat B."/>
            <person name="Young S."/>
            <person name="Zeng Q."/>
            <person name="Aguileta G."/>
            <person name="Petit E."/>
            <person name="Badouin H."/>
            <person name="Andrews J."/>
            <person name="Razeeq D."/>
            <person name="Gabaldon T."/>
            <person name="Quesneville H."/>
            <person name="Giraud T."/>
            <person name="Hood M.E."/>
            <person name="Schultz D.J."/>
            <person name="Cuomo C.A."/>
        </authorList>
    </citation>
    <scope>NUCLEOTIDE SEQUENCE [LARGE SCALE GENOMIC DNA]</scope>
    <source>
        <strain evidence="11">p1A1 Lamole</strain>
        <strain evidence="9">P1A1 Lamole</strain>
    </source>
</reference>
<evidence type="ECO:0000256" key="7">
    <source>
        <dbReference type="SAM" id="MobiDB-lite"/>
    </source>
</evidence>
<feature type="region of interest" description="Disordered" evidence="7">
    <location>
        <begin position="1"/>
        <end position="50"/>
    </location>
</feature>
<accession>U5HHT6</accession>
<dbReference type="OrthoDB" id="18915at2759"/>
<evidence type="ECO:0000256" key="2">
    <source>
        <dbReference type="ARBA" id="ARBA00012759"/>
    </source>
</evidence>
<dbReference type="InterPro" id="IPR003323">
    <property type="entry name" value="OTU_dom"/>
</dbReference>
<dbReference type="GO" id="GO:0004843">
    <property type="term" value="F:cysteine-type deubiquitinase activity"/>
    <property type="evidence" value="ECO:0007669"/>
    <property type="project" value="UniProtKB-EC"/>
</dbReference>
<organism evidence="9">
    <name type="scientific">Microbotryum lychnidis-dioicae (strain p1A1 Lamole / MvSl-1064)</name>
    <name type="common">Anther smut fungus</name>
    <dbReference type="NCBI Taxonomy" id="683840"/>
    <lineage>
        <taxon>Eukaryota</taxon>
        <taxon>Fungi</taxon>
        <taxon>Dikarya</taxon>
        <taxon>Basidiomycota</taxon>
        <taxon>Pucciniomycotina</taxon>
        <taxon>Microbotryomycetes</taxon>
        <taxon>Microbotryales</taxon>
        <taxon>Microbotryaceae</taxon>
        <taxon>Microbotryum</taxon>
    </lineage>
</organism>
<evidence type="ECO:0000313" key="10">
    <source>
        <dbReference type="EnsemblFungi" id="MVLG_06609T0"/>
    </source>
</evidence>
<keyword evidence="6" id="KW-0788">Thiol protease</keyword>
<feature type="compositionally biased region" description="Low complexity" evidence="7">
    <location>
        <begin position="17"/>
        <end position="32"/>
    </location>
</feature>
<protein>
    <recommendedName>
        <fullName evidence="2">ubiquitinyl hydrolase 1</fullName>
        <ecNumber evidence="2">3.4.19.12</ecNumber>
    </recommendedName>
</protein>
<dbReference type="SUPFAM" id="SSF54001">
    <property type="entry name" value="Cysteine proteinases"/>
    <property type="match status" value="1"/>
</dbReference>
<keyword evidence="3" id="KW-0645">Protease</keyword>
<keyword evidence="5" id="KW-0378">Hydrolase</keyword>
<dbReference type="GO" id="GO:0006508">
    <property type="term" value="P:proteolysis"/>
    <property type="evidence" value="ECO:0007669"/>
    <property type="project" value="UniProtKB-KW"/>
</dbReference>
<dbReference type="GO" id="GO:0071108">
    <property type="term" value="P:protein K48-linked deubiquitination"/>
    <property type="evidence" value="ECO:0007669"/>
    <property type="project" value="TreeGrafter"/>
</dbReference>
<name>U5HHT6_USTV1</name>
<dbReference type="Proteomes" id="UP000017200">
    <property type="component" value="Unassembled WGS sequence"/>
</dbReference>
<proteinExistence type="predicted"/>
<sequence length="302" mass="32913">MSPDPPAAGSGVSVADQPVASTSTSSSSSSAPVAPPPAPQPTEDSHPIPLSKCQLSDLTDLEIASLTQQIKAESANVRPLIGALEPLERFKDEYDSEKVRGKIEWLSKSGWTGLRRSRGDGDCFYRSFAFSFLERLVPLPPSFTQLSLSKIESLLPLLDQAGFAKGIYEVFYEPMRGLLVALGSNDPSKRPASATLEASFNDPEVSNLVVVFLRLLTSAYLRANADDFLPFLFALDDDPHHGAILALRIGLRIAYLDQSTGTEGEVSEVDFVEFEVDGEKTEVERLDGALLYTVNHYDVMCR</sequence>
<dbReference type="AlphaFoldDB" id="U5HHT6"/>
<evidence type="ECO:0000256" key="1">
    <source>
        <dbReference type="ARBA" id="ARBA00000707"/>
    </source>
</evidence>
<dbReference type="EC" id="3.4.19.12" evidence="2"/>
<comment type="catalytic activity">
    <reaction evidence="1">
        <text>Thiol-dependent hydrolysis of ester, thioester, amide, peptide and isopeptide bonds formed by the C-terminal Gly of ubiquitin (a 76-residue protein attached to proteins as an intracellular targeting signal).</text>
        <dbReference type="EC" id="3.4.19.12"/>
    </reaction>
</comment>
<feature type="domain" description="OTU" evidence="8">
    <location>
        <begin position="112"/>
        <end position="302"/>
    </location>
</feature>
<dbReference type="InterPro" id="IPR042468">
    <property type="entry name" value="Peptidase_C65_otubain_sub1"/>
</dbReference>
<dbReference type="HOGENOM" id="CLU_014832_3_3_1"/>
<gene>
    <name evidence="9" type="ORF">MVLG_06609</name>
</gene>
<dbReference type="InterPro" id="IPR038765">
    <property type="entry name" value="Papain-like_cys_pep_sf"/>
</dbReference>
<evidence type="ECO:0000256" key="6">
    <source>
        <dbReference type="ARBA" id="ARBA00022807"/>
    </source>
</evidence>
<evidence type="ECO:0000313" key="9">
    <source>
        <dbReference type="EMBL" id="KDE02864.1"/>
    </source>
</evidence>
<dbReference type="Pfam" id="PF10275">
    <property type="entry name" value="Peptidase_C65"/>
    <property type="match status" value="1"/>
</dbReference>
<dbReference type="InterPro" id="IPR019400">
    <property type="entry name" value="Peptidase_C65_otubain"/>
</dbReference>
<evidence type="ECO:0000259" key="8">
    <source>
        <dbReference type="PROSITE" id="PS50802"/>
    </source>
</evidence>
<keyword evidence="11" id="KW-1185">Reference proteome</keyword>
<keyword evidence="4" id="KW-0833">Ubl conjugation pathway</keyword>
<reference evidence="11" key="1">
    <citation type="submission" date="2010-11" db="EMBL/GenBank/DDBJ databases">
        <title>The genome sequence of Microbotryum violaceum strain p1A1 Lamole.</title>
        <authorList>
            <person name="Cuomo C."/>
            <person name="Perlin M."/>
            <person name="Young S.K."/>
            <person name="Zeng Q."/>
            <person name="Gargeya S."/>
            <person name="Alvarado L."/>
            <person name="Berlin A."/>
            <person name="Chapman S.B."/>
            <person name="Chen Z."/>
            <person name="Freedman E."/>
            <person name="Gellesch M."/>
            <person name="Goldberg J."/>
            <person name="Griggs A."/>
            <person name="Gujja S."/>
            <person name="Heilman E."/>
            <person name="Heiman D."/>
            <person name="Howarth C."/>
            <person name="Mehta T."/>
            <person name="Neiman D."/>
            <person name="Pearson M."/>
            <person name="Roberts A."/>
            <person name="Saif S."/>
            <person name="Shea T."/>
            <person name="Shenoy N."/>
            <person name="Sisk P."/>
            <person name="Stolte C."/>
            <person name="Sykes S."/>
            <person name="White J."/>
            <person name="Yandava C."/>
            <person name="Haas B."/>
            <person name="Nusbaum C."/>
            <person name="Birren B."/>
        </authorList>
    </citation>
    <scope>NUCLEOTIDE SEQUENCE [LARGE SCALE GENOMIC DNA]</scope>
    <source>
        <strain evidence="11">p1A1 Lamole</strain>
    </source>
</reference>
<dbReference type="GO" id="GO:0043130">
    <property type="term" value="F:ubiquitin binding"/>
    <property type="evidence" value="ECO:0007669"/>
    <property type="project" value="TreeGrafter"/>
</dbReference>
<dbReference type="EnsemblFungi" id="MVLG_06609T0">
    <property type="protein sequence ID" value="MVLG_06609T0"/>
    <property type="gene ID" value="MVLG_06609"/>
</dbReference>
<dbReference type="PANTHER" id="PTHR12931:SF15">
    <property type="entry name" value="UBIQUITIN THIOESTERASE OTUBAIN-LIKE"/>
    <property type="match status" value="1"/>
</dbReference>
<evidence type="ECO:0000313" key="11">
    <source>
        <dbReference type="Proteomes" id="UP000017200"/>
    </source>
</evidence>
<evidence type="ECO:0000256" key="4">
    <source>
        <dbReference type="ARBA" id="ARBA00022786"/>
    </source>
</evidence>
<dbReference type="EMBL" id="GL541775">
    <property type="protein sequence ID" value="KDE02864.1"/>
    <property type="molecule type" value="Genomic_DNA"/>
</dbReference>
<evidence type="ECO:0000256" key="5">
    <source>
        <dbReference type="ARBA" id="ARBA00022801"/>
    </source>
</evidence>
<dbReference type="EMBL" id="AEIJ01000821">
    <property type="status" value="NOT_ANNOTATED_CDS"/>
    <property type="molecule type" value="Genomic_DNA"/>
</dbReference>
<dbReference type="STRING" id="683840.U5HHT6"/>
<dbReference type="Gene3D" id="1.20.1300.20">
    <property type="entry name" value="Peptidase C65 Otubain, subdomain 2"/>
    <property type="match status" value="1"/>
</dbReference>
<evidence type="ECO:0000256" key="3">
    <source>
        <dbReference type="ARBA" id="ARBA00022670"/>
    </source>
</evidence>
<dbReference type="GO" id="GO:0005634">
    <property type="term" value="C:nucleus"/>
    <property type="evidence" value="ECO:0007669"/>
    <property type="project" value="TreeGrafter"/>
</dbReference>
<reference evidence="9" key="2">
    <citation type="submission" date="2010-11" db="EMBL/GenBank/DDBJ databases">
        <authorList>
            <consortium name="The Broad Institute Genome Sequencing Platform"/>
            <person name="Earl A."/>
            <person name="Ward D."/>
            <person name="Feldgarden M."/>
            <person name="Gevers D."/>
            <person name="Butler R."/>
            <person name="Young S.K."/>
            <person name="Zeng Q."/>
            <person name="Gargeya S."/>
            <person name="Fitzgerald M."/>
            <person name="Haas B."/>
            <person name="Abouelleil A."/>
            <person name="Alvarado L."/>
            <person name="Arachchi H.M."/>
            <person name="Berlin A."/>
            <person name="Brown A."/>
            <person name="Chapman S.B."/>
            <person name="Chen Z."/>
            <person name="Dunbar C."/>
            <person name="Freedman E."/>
            <person name="Gearin G."/>
            <person name="Gellesch M."/>
            <person name="Goldberg J."/>
            <person name="Griggs A."/>
            <person name="Gujja S."/>
            <person name="Heilman E."/>
            <person name="Heiman D."/>
            <person name="Howarth C."/>
            <person name="Larson L."/>
            <person name="Lui A."/>
            <person name="MacDonald P.J.P."/>
            <person name="Mehta T."/>
            <person name="Montmayeur A."/>
            <person name="Murphy C."/>
            <person name="Neiman D."/>
            <person name="Pearson M."/>
            <person name="Priest M."/>
            <person name="Roberts A."/>
            <person name="Saif S."/>
            <person name="Shea T."/>
            <person name="Shenoy N."/>
            <person name="Sisk P."/>
            <person name="Stolte C."/>
            <person name="Sykes S."/>
            <person name="White J."/>
            <person name="Yandava C."/>
            <person name="Wortman J."/>
            <person name="Nusbaum C."/>
            <person name="Birren B."/>
        </authorList>
    </citation>
    <scope>NUCLEOTIDE SEQUENCE</scope>
    <source>
        <strain evidence="9">P1A1 Lamole</strain>
    </source>
</reference>
<dbReference type="PANTHER" id="PTHR12931">
    <property type="entry name" value="UBIQUITIN THIOLESTERASE PROTEIN OTUB"/>
    <property type="match status" value="1"/>
</dbReference>
<dbReference type="Gene3D" id="3.30.200.60">
    <property type="entry name" value="Peptidase C65 Otubain, subdomain 1"/>
    <property type="match status" value="1"/>
</dbReference>